<evidence type="ECO:0000313" key="2">
    <source>
        <dbReference type="EMBL" id="EMD84480.1"/>
    </source>
</evidence>
<proteinExistence type="predicted"/>
<dbReference type="AlphaFoldDB" id="M2SGI5"/>
<accession>M2SGI5</accession>
<dbReference type="OrthoDB" id="7585370at2"/>
<keyword evidence="1" id="KW-0732">Signal</keyword>
<protein>
    <submittedName>
        <fullName evidence="2">Uncharacterized protein</fullName>
    </submittedName>
</protein>
<sequence length="112" mass="11488">MTRSHAFFVCVTIAAMGAGGAQAQNPFGTTPIEEGRLAKETAREDVNQASMADQRSGVANNSINGDSATGTIAIDNQAFQNMSGLSVLNANTGNNVAINASMQVNIAMTPGL</sequence>
<dbReference type="Proteomes" id="UP000011717">
    <property type="component" value="Unassembled WGS sequence"/>
</dbReference>
<name>M2SGI5_9SPHN</name>
<keyword evidence="3" id="KW-1185">Reference proteome</keyword>
<evidence type="ECO:0000313" key="3">
    <source>
        <dbReference type="Proteomes" id="UP000011717"/>
    </source>
</evidence>
<dbReference type="RefSeq" id="WP_008599848.1">
    <property type="nucleotide sequence ID" value="NZ_AMRV01000001.1"/>
</dbReference>
<dbReference type="EMBL" id="AMRV01000001">
    <property type="protein sequence ID" value="EMD84480.1"/>
    <property type="molecule type" value="Genomic_DNA"/>
</dbReference>
<organism evidence="2 3">
    <name type="scientific">Pacificimonas flava</name>
    <dbReference type="NCBI Taxonomy" id="1234595"/>
    <lineage>
        <taxon>Bacteria</taxon>
        <taxon>Pseudomonadati</taxon>
        <taxon>Pseudomonadota</taxon>
        <taxon>Alphaproteobacteria</taxon>
        <taxon>Sphingomonadales</taxon>
        <taxon>Sphingosinicellaceae</taxon>
        <taxon>Pacificimonas</taxon>
    </lineage>
</organism>
<feature type="signal peptide" evidence="1">
    <location>
        <begin position="1"/>
        <end position="23"/>
    </location>
</feature>
<comment type="caution">
    <text evidence="2">The sequence shown here is derived from an EMBL/GenBank/DDBJ whole genome shotgun (WGS) entry which is preliminary data.</text>
</comment>
<evidence type="ECO:0000256" key="1">
    <source>
        <dbReference type="SAM" id="SignalP"/>
    </source>
</evidence>
<reference evidence="2 3" key="1">
    <citation type="journal article" date="2013" name="Genome Announc.">
        <title>Draft Genome Sequence of Strain JLT2015T, Belonging to the Family Sphingomonadaceae of the Alphaproteobacteria.</title>
        <authorList>
            <person name="Tang K."/>
            <person name="Liu K."/>
            <person name="Li S."/>
            <person name="Jiao N."/>
        </authorList>
    </citation>
    <scope>NUCLEOTIDE SEQUENCE [LARGE SCALE GENOMIC DNA]</scope>
    <source>
        <strain evidence="2 3">JLT2015</strain>
    </source>
</reference>
<feature type="chain" id="PRO_5004025760" evidence="1">
    <location>
        <begin position="24"/>
        <end position="112"/>
    </location>
</feature>
<gene>
    <name evidence="2" type="ORF">C725_0410</name>
</gene>